<evidence type="ECO:0000259" key="11">
    <source>
        <dbReference type="PROSITE" id="PS51915"/>
    </source>
</evidence>
<keyword evidence="3" id="KW-0677">Repeat</keyword>
<dbReference type="PROSITE" id="PS51915">
    <property type="entry name" value="ZAD"/>
    <property type="match status" value="1"/>
</dbReference>
<accession>A0A7E5WSY0</accession>
<dbReference type="Proteomes" id="UP000322000">
    <property type="component" value="Chromosome 26"/>
</dbReference>
<name>A0A7E5WSY0_TRINI</name>
<keyword evidence="4 7" id="KW-0863">Zinc-finger</keyword>
<keyword evidence="6" id="KW-0539">Nucleus</keyword>
<feature type="domain" description="C2H2-type" evidence="10">
    <location>
        <begin position="614"/>
        <end position="638"/>
    </location>
</feature>
<dbReference type="FunFam" id="3.30.160.60:FF:000690">
    <property type="entry name" value="Zinc finger protein 354C"/>
    <property type="match status" value="1"/>
</dbReference>
<dbReference type="RefSeq" id="XP_026743928.1">
    <property type="nucleotide sequence ID" value="XM_026888127.1"/>
</dbReference>
<dbReference type="GeneID" id="113505446"/>
<sequence length="665" mass="76998">MDTKNTDWRAGPNVCRCCLTEGCYKDISTEYFWMGKREVYAEMLSDTLNLSIAYSQSGGPNSHSRLICELCISRLRDASDFRRQVVECEKTFIQHLDATGTSETEVLVEPIDSSVKLEQVKQEKRVSDDEFDDRIDFDDDDDDLDDQPLTTLASKIPKKESEDLLEILDTTKPAEKRKSTTKTKASPAKKSKTVKKDTVKATASKVAAKGEKKKKGVIQESITSLIMKDEDGQEIKMTVLKYPIPLDMLEYETEVNGENDEKTIVKQNDIKNKTQKLNVNDNTPKISVLKEPVCLDDIDWNKNNESQIYKIKTVQGCFKKLKKVKNKSESWKQNVLIIFENSFVYPFIHLNNKYKCFICSKRYLESNQLKEHIFEHTVKEMSKELTNRVRDKNIKVDVTHLQCKICLQSLHDLEALKIHLKEHGKDIDLTIQDNIIPFKLGDKNFDCQLCGERYLKLRLLIIHMSKHFNNYSCEVCGTVFISLNLLKRHQQIHESGSFPCEKCDKVFNSAEKRRMHTRGVHQKKFIRRCPICPERFNSNYQRTKHLRIVHNQSTGLFRCDTCGREYDLKYTLLTHIRSVHLQEKNHECPMCHSRFFSKHCLTRHMVIHTGEKKFKCEVCGKAYARRKNLKEHSRSHEGGICSVCGQHCGDQSNLVAHINSMHAVM</sequence>
<feature type="domain" description="C2H2-type" evidence="10">
    <location>
        <begin position="471"/>
        <end position="493"/>
    </location>
</feature>
<dbReference type="PROSITE" id="PS00028">
    <property type="entry name" value="ZINC_FINGER_C2H2_1"/>
    <property type="match status" value="9"/>
</dbReference>
<feature type="binding site" evidence="8">
    <location>
        <position position="68"/>
    </location>
    <ligand>
        <name>Zn(2+)</name>
        <dbReference type="ChEBI" id="CHEBI:29105"/>
    </ligand>
</feature>
<feature type="domain" description="C2H2-type" evidence="10">
    <location>
        <begin position="445"/>
        <end position="472"/>
    </location>
</feature>
<evidence type="ECO:0000256" key="8">
    <source>
        <dbReference type="PROSITE-ProRule" id="PRU01263"/>
    </source>
</evidence>
<dbReference type="AlphaFoldDB" id="A0A7E5WSY0"/>
<dbReference type="InterPro" id="IPR012934">
    <property type="entry name" value="Znf_AD"/>
</dbReference>
<feature type="binding site" evidence="8">
    <location>
        <position position="18"/>
    </location>
    <ligand>
        <name>Zn(2+)</name>
        <dbReference type="ChEBI" id="CHEBI:29105"/>
    </ligand>
</feature>
<dbReference type="PANTHER" id="PTHR24376">
    <property type="entry name" value="ZINC FINGER PROTEIN"/>
    <property type="match status" value="1"/>
</dbReference>
<feature type="domain" description="C2H2-type" evidence="10">
    <location>
        <begin position="354"/>
        <end position="381"/>
    </location>
</feature>
<feature type="binding site" evidence="8">
    <location>
        <position position="15"/>
    </location>
    <ligand>
        <name>Zn(2+)</name>
        <dbReference type="ChEBI" id="CHEBI:29105"/>
    </ligand>
</feature>
<evidence type="ECO:0000256" key="4">
    <source>
        <dbReference type="ARBA" id="ARBA00022771"/>
    </source>
</evidence>
<evidence type="ECO:0000313" key="13">
    <source>
        <dbReference type="RefSeq" id="XP_026743928.1"/>
    </source>
</evidence>
<evidence type="ECO:0000256" key="1">
    <source>
        <dbReference type="ARBA" id="ARBA00004123"/>
    </source>
</evidence>
<dbReference type="SMART" id="SM00355">
    <property type="entry name" value="ZnF_C2H2"/>
    <property type="match status" value="10"/>
</dbReference>
<feature type="domain" description="ZAD" evidence="11">
    <location>
        <begin position="13"/>
        <end position="95"/>
    </location>
</feature>
<evidence type="ECO:0000256" key="3">
    <source>
        <dbReference type="ARBA" id="ARBA00022737"/>
    </source>
</evidence>
<evidence type="ECO:0000259" key="10">
    <source>
        <dbReference type="PROSITE" id="PS50157"/>
    </source>
</evidence>
<dbReference type="GO" id="GO:0000978">
    <property type="term" value="F:RNA polymerase II cis-regulatory region sequence-specific DNA binding"/>
    <property type="evidence" value="ECO:0007669"/>
    <property type="project" value="TreeGrafter"/>
</dbReference>
<feature type="domain" description="C2H2-type" evidence="10">
    <location>
        <begin position="557"/>
        <end position="585"/>
    </location>
</feature>
<evidence type="ECO:0000256" key="5">
    <source>
        <dbReference type="ARBA" id="ARBA00022833"/>
    </source>
</evidence>
<keyword evidence="12" id="KW-1185">Reference proteome</keyword>
<dbReference type="InterPro" id="IPR013087">
    <property type="entry name" value="Znf_C2H2_type"/>
</dbReference>
<dbReference type="PANTHER" id="PTHR24376:SF235">
    <property type="entry name" value="C2H2-TYPE DOMAIN-CONTAINING PROTEIN"/>
    <property type="match status" value="1"/>
</dbReference>
<comment type="subcellular location">
    <subcellularLocation>
        <location evidence="1">Nucleus</location>
    </subcellularLocation>
</comment>
<protein>
    <submittedName>
        <fullName evidence="13">Zinc finger protein 331-like isoform X3</fullName>
    </submittedName>
</protein>
<dbReference type="SUPFAM" id="SSF57667">
    <property type="entry name" value="beta-beta-alpha zinc fingers"/>
    <property type="match status" value="4"/>
</dbReference>
<feature type="domain" description="C2H2-type" evidence="10">
    <location>
        <begin position="586"/>
        <end position="613"/>
    </location>
</feature>
<dbReference type="GO" id="GO:0008270">
    <property type="term" value="F:zinc ion binding"/>
    <property type="evidence" value="ECO:0007669"/>
    <property type="project" value="UniProtKB-UniRule"/>
</dbReference>
<dbReference type="Pfam" id="PF00096">
    <property type="entry name" value="zf-C2H2"/>
    <property type="match status" value="6"/>
</dbReference>
<evidence type="ECO:0000256" key="7">
    <source>
        <dbReference type="PROSITE-ProRule" id="PRU00042"/>
    </source>
</evidence>
<reference evidence="13" key="1">
    <citation type="submission" date="2025-08" db="UniProtKB">
        <authorList>
            <consortium name="RefSeq"/>
        </authorList>
    </citation>
    <scope>IDENTIFICATION</scope>
</reference>
<dbReference type="Pfam" id="PF07776">
    <property type="entry name" value="zf-AD"/>
    <property type="match status" value="1"/>
</dbReference>
<gene>
    <name evidence="13" type="primary">LOC113505446</name>
</gene>
<dbReference type="GO" id="GO:0005634">
    <property type="term" value="C:nucleus"/>
    <property type="evidence" value="ECO:0007669"/>
    <property type="project" value="UniProtKB-SubCell"/>
</dbReference>
<keyword evidence="2 8" id="KW-0479">Metal-binding</keyword>
<dbReference type="GO" id="GO:0003682">
    <property type="term" value="F:chromatin binding"/>
    <property type="evidence" value="ECO:0007669"/>
    <property type="project" value="UniProtKB-ARBA"/>
</dbReference>
<dbReference type="GO" id="GO:0001228">
    <property type="term" value="F:DNA-binding transcription activator activity, RNA polymerase II-specific"/>
    <property type="evidence" value="ECO:0007669"/>
    <property type="project" value="TreeGrafter"/>
</dbReference>
<organism evidence="12 13">
    <name type="scientific">Trichoplusia ni</name>
    <name type="common">Cabbage looper</name>
    <dbReference type="NCBI Taxonomy" id="7111"/>
    <lineage>
        <taxon>Eukaryota</taxon>
        <taxon>Metazoa</taxon>
        <taxon>Ecdysozoa</taxon>
        <taxon>Arthropoda</taxon>
        <taxon>Hexapoda</taxon>
        <taxon>Insecta</taxon>
        <taxon>Pterygota</taxon>
        <taxon>Neoptera</taxon>
        <taxon>Endopterygota</taxon>
        <taxon>Lepidoptera</taxon>
        <taxon>Glossata</taxon>
        <taxon>Ditrysia</taxon>
        <taxon>Noctuoidea</taxon>
        <taxon>Noctuidae</taxon>
        <taxon>Plusiinae</taxon>
        <taxon>Trichoplusia</taxon>
    </lineage>
</organism>
<dbReference type="InterPro" id="IPR036236">
    <property type="entry name" value="Znf_C2H2_sf"/>
</dbReference>
<dbReference type="GO" id="GO:0000785">
    <property type="term" value="C:chromatin"/>
    <property type="evidence" value="ECO:0007669"/>
    <property type="project" value="UniProtKB-ARBA"/>
</dbReference>
<keyword evidence="5 8" id="KW-0862">Zinc</keyword>
<feature type="region of interest" description="Disordered" evidence="9">
    <location>
        <begin position="163"/>
        <end position="197"/>
    </location>
</feature>
<dbReference type="SMART" id="SM00868">
    <property type="entry name" value="zf-AD"/>
    <property type="match status" value="1"/>
</dbReference>
<dbReference type="Gene3D" id="3.30.160.60">
    <property type="entry name" value="Classic Zinc Finger"/>
    <property type="match status" value="5"/>
</dbReference>
<evidence type="ECO:0000313" key="12">
    <source>
        <dbReference type="Proteomes" id="UP000322000"/>
    </source>
</evidence>
<evidence type="ECO:0000256" key="2">
    <source>
        <dbReference type="ARBA" id="ARBA00022723"/>
    </source>
</evidence>
<dbReference type="GO" id="GO:0040029">
    <property type="term" value="P:epigenetic regulation of gene expression"/>
    <property type="evidence" value="ECO:0007669"/>
    <property type="project" value="UniProtKB-ARBA"/>
</dbReference>
<dbReference type="PROSITE" id="PS50157">
    <property type="entry name" value="ZINC_FINGER_C2H2_2"/>
    <property type="match status" value="7"/>
</dbReference>
<feature type="domain" description="C2H2-type" evidence="10">
    <location>
        <begin position="498"/>
        <end position="521"/>
    </location>
</feature>
<proteinExistence type="predicted"/>
<evidence type="ECO:0000256" key="6">
    <source>
        <dbReference type="ARBA" id="ARBA00023242"/>
    </source>
</evidence>
<evidence type="ECO:0000256" key="9">
    <source>
        <dbReference type="SAM" id="MobiDB-lite"/>
    </source>
</evidence>
<feature type="binding site" evidence="8">
    <location>
        <position position="71"/>
    </location>
    <ligand>
        <name>Zn(2+)</name>
        <dbReference type="ChEBI" id="CHEBI:29105"/>
    </ligand>
</feature>